<accession>A0A915M575</accession>
<proteinExistence type="predicted"/>
<name>A0A915M575_MELJA</name>
<dbReference type="Gene3D" id="1.10.1200.10">
    <property type="entry name" value="ACP-like"/>
    <property type="match status" value="1"/>
</dbReference>
<organism evidence="1 2">
    <name type="scientific">Meloidogyne javanica</name>
    <name type="common">Root-knot nematode worm</name>
    <dbReference type="NCBI Taxonomy" id="6303"/>
    <lineage>
        <taxon>Eukaryota</taxon>
        <taxon>Metazoa</taxon>
        <taxon>Ecdysozoa</taxon>
        <taxon>Nematoda</taxon>
        <taxon>Chromadorea</taxon>
        <taxon>Rhabditida</taxon>
        <taxon>Tylenchina</taxon>
        <taxon>Tylenchomorpha</taxon>
        <taxon>Tylenchoidea</taxon>
        <taxon>Meloidogynidae</taxon>
        <taxon>Meloidogyninae</taxon>
        <taxon>Meloidogyne</taxon>
        <taxon>Meloidogyne incognita group</taxon>
    </lineage>
</organism>
<keyword evidence="1" id="KW-1185">Reference proteome</keyword>
<dbReference type="InterPro" id="IPR036736">
    <property type="entry name" value="ACP-like_sf"/>
</dbReference>
<protein>
    <submittedName>
        <fullName evidence="2">Uncharacterized protein</fullName>
    </submittedName>
</protein>
<dbReference type="WBParaSite" id="scaffold3201_cov239.g6197">
    <property type="protein sequence ID" value="scaffold3201_cov239.g6197"/>
    <property type="gene ID" value="scaffold3201_cov239.g6197"/>
</dbReference>
<sequence length="187" mass="21919">MISFSYAIISRNFINKLKYPKIHQIRTFSSSNLRNKITEEFDNSAFENTFGFNFKKEKPKTSKEVEERLISILYKFDNRKDFLFNLGSQMHWDMGIKLTEIDESNREEIKQKILEVIKRQPSINLELIKEKGLFAGFSSLGIDNSKRELFNEICNEFDIQLPLGEYDNIQNGLDICDIVCDLINAEK</sequence>
<evidence type="ECO:0000313" key="2">
    <source>
        <dbReference type="WBParaSite" id="scaffold3201_cov239.g6197"/>
    </source>
</evidence>
<reference evidence="2" key="1">
    <citation type="submission" date="2022-11" db="UniProtKB">
        <authorList>
            <consortium name="WormBaseParasite"/>
        </authorList>
    </citation>
    <scope>IDENTIFICATION</scope>
</reference>
<dbReference type="AlphaFoldDB" id="A0A915M575"/>
<evidence type="ECO:0000313" key="1">
    <source>
        <dbReference type="Proteomes" id="UP000887561"/>
    </source>
</evidence>
<dbReference type="Proteomes" id="UP000887561">
    <property type="component" value="Unplaced"/>
</dbReference>